<dbReference type="AlphaFoldDB" id="A0A699ZSR7"/>
<protein>
    <submittedName>
        <fullName evidence="2">Uncharacterized protein</fullName>
    </submittedName>
</protein>
<name>A0A699ZSR7_HAELA</name>
<dbReference type="Proteomes" id="UP000485058">
    <property type="component" value="Unassembled WGS sequence"/>
</dbReference>
<comment type="caution">
    <text evidence="2">The sequence shown here is derived from an EMBL/GenBank/DDBJ whole genome shotgun (WGS) entry which is preliminary data.</text>
</comment>
<proteinExistence type="predicted"/>
<dbReference type="EMBL" id="BLLF01001907">
    <property type="protein sequence ID" value="GFH21796.1"/>
    <property type="molecule type" value="Genomic_DNA"/>
</dbReference>
<organism evidence="2 3">
    <name type="scientific">Haematococcus lacustris</name>
    <name type="common">Green alga</name>
    <name type="synonym">Haematococcus pluvialis</name>
    <dbReference type="NCBI Taxonomy" id="44745"/>
    <lineage>
        <taxon>Eukaryota</taxon>
        <taxon>Viridiplantae</taxon>
        <taxon>Chlorophyta</taxon>
        <taxon>core chlorophytes</taxon>
        <taxon>Chlorophyceae</taxon>
        <taxon>CS clade</taxon>
        <taxon>Chlamydomonadales</taxon>
        <taxon>Haematococcaceae</taxon>
        <taxon>Haematococcus</taxon>
    </lineage>
</organism>
<feature type="compositionally biased region" description="Basic and acidic residues" evidence="1">
    <location>
        <begin position="9"/>
        <end position="20"/>
    </location>
</feature>
<reference evidence="2 3" key="1">
    <citation type="submission" date="2020-02" db="EMBL/GenBank/DDBJ databases">
        <title>Draft genome sequence of Haematococcus lacustris strain NIES-144.</title>
        <authorList>
            <person name="Morimoto D."/>
            <person name="Nakagawa S."/>
            <person name="Yoshida T."/>
            <person name="Sawayama S."/>
        </authorList>
    </citation>
    <scope>NUCLEOTIDE SEQUENCE [LARGE SCALE GENOMIC DNA]</scope>
    <source>
        <strain evidence="2 3">NIES-144</strain>
    </source>
</reference>
<keyword evidence="3" id="KW-1185">Reference proteome</keyword>
<evidence type="ECO:0000256" key="1">
    <source>
        <dbReference type="SAM" id="MobiDB-lite"/>
    </source>
</evidence>
<accession>A0A699ZSR7</accession>
<feature type="compositionally biased region" description="Polar residues" evidence="1">
    <location>
        <begin position="68"/>
        <end position="81"/>
    </location>
</feature>
<feature type="region of interest" description="Disordered" evidence="1">
    <location>
        <begin position="1"/>
        <end position="20"/>
    </location>
</feature>
<gene>
    <name evidence="2" type="ORF">HaLaN_19164</name>
</gene>
<feature type="region of interest" description="Disordered" evidence="1">
    <location>
        <begin position="61"/>
        <end position="90"/>
    </location>
</feature>
<sequence length="162" mass="17608">MGRANFNDFAKRNPDKECSDSIKEDCERFKPYAKLRTDHGPNFVPEGWGPKHARGLALLKQSGRAPVQPSSAAATPCQHNNAAEVPGLPASPSMAPYVVQMLSTRTAELATAHGELESTVSSVVTRVLQEKLPKLEAFMNTFMSELLQEALQALKAQTSADE</sequence>
<evidence type="ECO:0000313" key="3">
    <source>
        <dbReference type="Proteomes" id="UP000485058"/>
    </source>
</evidence>
<evidence type="ECO:0000313" key="2">
    <source>
        <dbReference type="EMBL" id="GFH21796.1"/>
    </source>
</evidence>